<dbReference type="AlphaFoldDB" id="A0A9P9EVI5"/>
<dbReference type="InterPro" id="IPR051678">
    <property type="entry name" value="AGP_Transferase"/>
</dbReference>
<feature type="compositionally biased region" description="Acidic residues" evidence="1">
    <location>
        <begin position="289"/>
        <end position="305"/>
    </location>
</feature>
<proteinExistence type="predicted"/>
<evidence type="ECO:0000256" key="1">
    <source>
        <dbReference type="SAM" id="MobiDB-lite"/>
    </source>
</evidence>
<reference evidence="2" key="1">
    <citation type="journal article" date="2021" name="Nat. Commun.">
        <title>Genetic determinants of endophytism in the Arabidopsis root mycobiome.</title>
        <authorList>
            <person name="Mesny F."/>
            <person name="Miyauchi S."/>
            <person name="Thiergart T."/>
            <person name="Pickel B."/>
            <person name="Atanasova L."/>
            <person name="Karlsson M."/>
            <person name="Huettel B."/>
            <person name="Barry K.W."/>
            <person name="Haridas S."/>
            <person name="Chen C."/>
            <person name="Bauer D."/>
            <person name="Andreopoulos W."/>
            <person name="Pangilinan J."/>
            <person name="LaButti K."/>
            <person name="Riley R."/>
            <person name="Lipzen A."/>
            <person name="Clum A."/>
            <person name="Drula E."/>
            <person name="Henrissat B."/>
            <person name="Kohler A."/>
            <person name="Grigoriev I.V."/>
            <person name="Martin F.M."/>
            <person name="Hacquard S."/>
        </authorList>
    </citation>
    <scope>NUCLEOTIDE SEQUENCE</scope>
    <source>
        <strain evidence="2">MPI-CAGE-AT-0021</strain>
    </source>
</reference>
<feature type="region of interest" description="Disordered" evidence="1">
    <location>
        <begin position="227"/>
        <end position="305"/>
    </location>
</feature>
<feature type="compositionally biased region" description="Acidic residues" evidence="1">
    <location>
        <begin position="241"/>
        <end position="281"/>
    </location>
</feature>
<dbReference type="EMBL" id="JAGMUU010000009">
    <property type="protein sequence ID" value="KAH7145378.1"/>
    <property type="molecule type" value="Genomic_DNA"/>
</dbReference>
<protein>
    <recommendedName>
        <fullName evidence="4">Aminoglycoside phosphotransferase domain-containing protein</fullName>
    </recommendedName>
</protein>
<dbReference type="PANTHER" id="PTHR21310">
    <property type="entry name" value="AMINOGLYCOSIDE PHOSPHOTRANSFERASE-RELATED-RELATED"/>
    <property type="match status" value="1"/>
</dbReference>
<evidence type="ECO:0000313" key="3">
    <source>
        <dbReference type="Proteomes" id="UP000717696"/>
    </source>
</evidence>
<name>A0A9P9EVI5_9HYPO</name>
<comment type="caution">
    <text evidence="2">The sequence shown here is derived from an EMBL/GenBank/DDBJ whole genome shotgun (WGS) entry which is preliminary data.</text>
</comment>
<dbReference type="OrthoDB" id="5092158at2759"/>
<evidence type="ECO:0008006" key="4">
    <source>
        <dbReference type="Google" id="ProtNLM"/>
    </source>
</evidence>
<evidence type="ECO:0000313" key="2">
    <source>
        <dbReference type="EMBL" id="KAH7145378.1"/>
    </source>
</evidence>
<keyword evidence="3" id="KW-1185">Reference proteome</keyword>
<dbReference type="InterPro" id="IPR011009">
    <property type="entry name" value="Kinase-like_dom_sf"/>
</dbReference>
<dbReference type="PANTHER" id="PTHR21310:SF51">
    <property type="entry name" value="AMINOGLYCOSIDE PHOSPHOTRANSFERASE DOMAIN-CONTAINING PROTEIN"/>
    <property type="match status" value="1"/>
</dbReference>
<dbReference type="SUPFAM" id="SSF56112">
    <property type="entry name" value="Protein kinase-like (PK-like)"/>
    <property type="match status" value="1"/>
</dbReference>
<organism evidence="2 3">
    <name type="scientific">Dactylonectria estremocensis</name>
    <dbReference type="NCBI Taxonomy" id="1079267"/>
    <lineage>
        <taxon>Eukaryota</taxon>
        <taxon>Fungi</taxon>
        <taxon>Dikarya</taxon>
        <taxon>Ascomycota</taxon>
        <taxon>Pezizomycotina</taxon>
        <taxon>Sordariomycetes</taxon>
        <taxon>Hypocreomycetidae</taxon>
        <taxon>Hypocreales</taxon>
        <taxon>Nectriaceae</taxon>
        <taxon>Dactylonectria</taxon>
    </lineage>
</organism>
<accession>A0A9P9EVI5</accession>
<sequence>MYGSYHILYPVTFGDGVRLITKIPKHGVEGEWDKLSAASLSSEACIMRLLKRQTIPLLDVFVFSTSVDNDLGCPYILTSSISGRPLQEVWFSQLPGVTDPDILHSHRVRALQGITSAIVQLGKYTSFVGGAPLFNTNGEWDRLGPRRLVDAQAELDPFSSMAIPVLIPFMWNSGPRLIRSGSTPSCWTCTRPLSPKSKPFVLTHPDFDIQNIMVSEDAHLGDWGPMMYHYPKDDSPNGDSTGDEGSDDAASEGNDDDEGENECEDDDENEDEDGDEDEDMYKDDKENNEHEDDDGEDGESEEPLEDLSETLKRYREVYRQCFLDAQEKQASFSGRLCSLWTRLSNTVWSFFGYPPRSAANGDITRQSLITDNLVIAASHPACRSGILMKVVDEISDILGDDVELGFLISLRVLPMIG</sequence>
<gene>
    <name evidence="2" type="ORF">B0J13DRAFT_622133</name>
</gene>
<dbReference type="Proteomes" id="UP000717696">
    <property type="component" value="Unassembled WGS sequence"/>
</dbReference>